<reference evidence="2" key="1">
    <citation type="journal article" date="2023" name="Front. Plant Sci.">
        <title>Chromosomal-level genome assembly of Melastoma candidum provides insights into trichome evolution.</title>
        <authorList>
            <person name="Zhong Y."/>
            <person name="Wu W."/>
            <person name="Sun C."/>
            <person name="Zou P."/>
            <person name="Liu Y."/>
            <person name="Dai S."/>
            <person name="Zhou R."/>
        </authorList>
    </citation>
    <scope>NUCLEOTIDE SEQUENCE [LARGE SCALE GENOMIC DNA]</scope>
</reference>
<name>A0ACB9RC03_9MYRT</name>
<comment type="caution">
    <text evidence="1">The sequence shown here is derived from an EMBL/GenBank/DDBJ whole genome shotgun (WGS) entry which is preliminary data.</text>
</comment>
<evidence type="ECO:0000313" key="1">
    <source>
        <dbReference type="EMBL" id="KAI4373507.1"/>
    </source>
</evidence>
<evidence type="ECO:0000313" key="2">
    <source>
        <dbReference type="Proteomes" id="UP001057402"/>
    </source>
</evidence>
<keyword evidence="2" id="KW-1185">Reference proteome</keyword>
<sequence>MVRGDQRATSLSMASGDGVSNGKRKDENAIIMASDVLDLIRTTTHEEPIDSVSDVLLSGEPTIAILTDVSANQIGTLESIKGAPLSKERAEDNHVTLTCFPLALLQPTDGSVDSNQSASLAQVDSSHDVGVHSDSGDMINASSYLQSHSERAFDELDMTASAENANVSVAVAIDVGVKTESEKKTEMLDSVATYDNLICDMNILNAPKCVASAGHFFVSAEYEA</sequence>
<dbReference type="EMBL" id="CM042883">
    <property type="protein sequence ID" value="KAI4373507.1"/>
    <property type="molecule type" value="Genomic_DNA"/>
</dbReference>
<accession>A0ACB9RC03</accession>
<organism evidence="1 2">
    <name type="scientific">Melastoma candidum</name>
    <dbReference type="NCBI Taxonomy" id="119954"/>
    <lineage>
        <taxon>Eukaryota</taxon>
        <taxon>Viridiplantae</taxon>
        <taxon>Streptophyta</taxon>
        <taxon>Embryophyta</taxon>
        <taxon>Tracheophyta</taxon>
        <taxon>Spermatophyta</taxon>
        <taxon>Magnoliopsida</taxon>
        <taxon>eudicotyledons</taxon>
        <taxon>Gunneridae</taxon>
        <taxon>Pentapetalae</taxon>
        <taxon>rosids</taxon>
        <taxon>malvids</taxon>
        <taxon>Myrtales</taxon>
        <taxon>Melastomataceae</taxon>
        <taxon>Melastomatoideae</taxon>
        <taxon>Melastomateae</taxon>
        <taxon>Melastoma</taxon>
    </lineage>
</organism>
<proteinExistence type="predicted"/>
<gene>
    <name evidence="1" type="ORF">MLD38_011626</name>
</gene>
<protein>
    <submittedName>
        <fullName evidence="1">Uncharacterized protein</fullName>
    </submittedName>
</protein>
<dbReference type="Proteomes" id="UP001057402">
    <property type="component" value="Chromosome 4"/>
</dbReference>